<gene>
    <name evidence="1" type="ORF">PMO01_21960</name>
</gene>
<dbReference type="Proteomes" id="UP000024771">
    <property type="component" value="Chromosome"/>
</dbReference>
<dbReference type="EMBL" id="AYMZ01000010">
    <property type="protein sequence ID" value="ETF06165.1"/>
    <property type="molecule type" value="Genomic_DNA"/>
</dbReference>
<dbReference type="PATRIC" id="fig|1395516.4.peg.4462"/>
<proteinExistence type="predicted"/>
<protein>
    <submittedName>
        <fullName evidence="1">Uncharacterized protein</fullName>
    </submittedName>
</protein>
<sequence length="30" mass="3532">MRVFILETQRPKMTDVLKGRVLLGYCVMSF</sequence>
<dbReference type="AlphaFoldDB" id="V8R3M6"/>
<accession>V8R3M6</accession>
<dbReference type="HOGENOM" id="CLU_3404958_0_0_6"/>
<reference evidence="1" key="1">
    <citation type="journal article" date="2014" name="Genome Announc.">
        <title>Draft Genome Sequence of Pseudomonas moraviensis R28-S.</title>
        <authorList>
            <person name="Hunter S.S."/>
            <person name="Yano H."/>
            <person name="Loftie-Eaton W."/>
            <person name="Hughes J."/>
            <person name="De Gelder L."/>
            <person name="Stragier P."/>
            <person name="De Vos P."/>
            <person name="Settles M.L."/>
            <person name="Top E.M."/>
        </authorList>
    </citation>
    <scope>NUCLEOTIDE SEQUENCE [LARGE SCALE GENOMIC DNA]</scope>
    <source>
        <strain evidence="1">R28-S</strain>
    </source>
</reference>
<organism evidence="1">
    <name type="scientific">Pseudomonas moraviensis R28-S</name>
    <dbReference type="NCBI Taxonomy" id="1395516"/>
    <lineage>
        <taxon>Bacteria</taxon>
        <taxon>Pseudomonadati</taxon>
        <taxon>Pseudomonadota</taxon>
        <taxon>Gammaproteobacteria</taxon>
        <taxon>Pseudomonadales</taxon>
        <taxon>Pseudomonadaceae</taxon>
        <taxon>Pseudomonas</taxon>
    </lineage>
</organism>
<name>V8R3M6_9PSED</name>
<comment type="caution">
    <text evidence="1">The sequence shown here is derived from an EMBL/GenBank/DDBJ whole genome shotgun (WGS) entry which is preliminary data.</text>
</comment>
<evidence type="ECO:0000313" key="1">
    <source>
        <dbReference type="EMBL" id="ETF06165.1"/>
    </source>
</evidence>